<accession>A0A142IIF6</accession>
<dbReference type="Proteomes" id="UP000223976">
    <property type="component" value="Segment"/>
</dbReference>
<evidence type="ECO:0000313" key="1">
    <source>
        <dbReference type="EMBL" id="AMR59744.1"/>
    </source>
</evidence>
<organism evidence="1 2">
    <name type="scientific">Enterobacteria phage SEGD1</name>
    <dbReference type="NCBI Taxonomy" id="1805456"/>
    <lineage>
        <taxon>Viruses</taxon>
        <taxon>Duplodnaviria</taxon>
        <taxon>Heunggongvirae</taxon>
        <taxon>Uroviricota</taxon>
        <taxon>Caudoviricetes</taxon>
        <taxon>Chimalliviridae</taxon>
        <taxon>Seoulvirus</taxon>
        <taxon>Seoulvirus SPN3US</taxon>
    </lineage>
</organism>
<dbReference type="EMBL" id="KU726251">
    <property type="protein sequence ID" value="AMR59744.1"/>
    <property type="molecule type" value="Genomic_DNA"/>
</dbReference>
<proteinExistence type="predicted"/>
<protein>
    <submittedName>
        <fullName evidence="1">Uncharacterized protein</fullName>
    </submittedName>
</protein>
<evidence type="ECO:0000313" key="2">
    <source>
        <dbReference type="Proteomes" id="UP000223976"/>
    </source>
</evidence>
<gene>
    <name evidence="1" type="ORF">SEGD1_095</name>
</gene>
<sequence length="205" mass="23625">MSFVIDFNHHHSQTLLDLVNAFNAETVYTPLTTERIRVESYGPPEPDGRVSALLTNKSKPDDYVVVRYRKLSLNDIITLKPEHLTWFDLSKGKPADLRVWSEPAMASFESACAERGIVVSKAWENPAQCHVEYDIPTDRYVLVYECESFVYESRTRITLPYHIGQDLTKTTLPGLEYDLAGFWGRKLLEEVTISKLNGFRYREFV</sequence>
<name>A0A142IIF6_9CAUD</name>
<reference evidence="1 2" key="1">
    <citation type="submission" date="2016-02" db="EMBL/GenBank/DDBJ databases">
        <title>Complete genome sequence of a polyvalent bacteriophage, SEGD1, simultaneously inhibiting both Salmonella enterica and Escherichia coli O157:H7.</title>
        <authorList>
            <person name="Fan J."/>
            <person name="Ma J."/>
        </authorList>
    </citation>
    <scope>NUCLEOTIDE SEQUENCE [LARGE SCALE GENOMIC DNA]</scope>
</reference>